<reference evidence="1 2" key="1">
    <citation type="submission" date="2014-03" db="EMBL/GenBank/DDBJ databases">
        <authorList>
            <person name="Sibley D."/>
            <person name="Venepally P."/>
            <person name="Karamycheva S."/>
            <person name="Hadjithomas M."/>
            <person name="Khan A."/>
            <person name="Brunk B."/>
            <person name="Roos D."/>
            <person name="Caler E."/>
            <person name="Lorenzi H."/>
        </authorList>
    </citation>
    <scope>NUCLEOTIDE SEQUENCE [LARGE SCALE GENOMIC DNA]</scope>
    <source>
        <strain evidence="2">p89</strain>
    </source>
</reference>
<keyword evidence="1" id="KW-0067">ATP-binding</keyword>
<protein>
    <submittedName>
        <fullName evidence="1">DEAD/DEAH box helicase domain protein</fullName>
    </submittedName>
</protein>
<keyword evidence="1" id="KW-0347">Helicase</keyword>
<organism evidence="1 2">
    <name type="scientific">Toxoplasma gondii p89</name>
    <dbReference type="NCBI Taxonomy" id="943119"/>
    <lineage>
        <taxon>Eukaryota</taxon>
        <taxon>Sar</taxon>
        <taxon>Alveolata</taxon>
        <taxon>Apicomplexa</taxon>
        <taxon>Conoidasida</taxon>
        <taxon>Coccidia</taxon>
        <taxon>Eucoccidiorida</taxon>
        <taxon>Eimeriorina</taxon>
        <taxon>Sarcocystidae</taxon>
        <taxon>Toxoplasma</taxon>
    </lineage>
</organism>
<dbReference type="GO" id="GO:0004386">
    <property type="term" value="F:helicase activity"/>
    <property type="evidence" value="ECO:0007669"/>
    <property type="project" value="UniProtKB-KW"/>
</dbReference>
<evidence type="ECO:0000313" key="1">
    <source>
        <dbReference type="EMBL" id="KFG45069.1"/>
    </source>
</evidence>
<dbReference type="Proteomes" id="UP000028828">
    <property type="component" value="Unassembled WGS sequence"/>
</dbReference>
<feature type="non-terminal residue" evidence="1">
    <location>
        <position position="1"/>
    </location>
</feature>
<accession>A0A086KL01</accession>
<comment type="caution">
    <text evidence="1">The sequence shown here is derived from an EMBL/GenBank/DDBJ whole genome shotgun (WGS) entry which is preliminary data.</text>
</comment>
<sequence length="36" mass="4062">ELHALPDVRCVFGEPAIEDLAELEDRSRGIAEEIHM</sequence>
<dbReference type="VEuPathDB" id="ToxoDB:TGP89_419200"/>
<evidence type="ECO:0000313" key="2">
    <source>
        <dbReference type="Proteomes" id="UP000028828"/>
    </source>
</evidence>
<keyword evidence="1" id="KW-0547">Nucleotide-binding</keyword>
<dbReference type="EMBL" id="AEYI02000804">
    <property type="protein sequence ID" value="KFG45069.1"/>
    <property type="molecule type" value="Genomic_DNA"/>
</dbReference>
<dbReference type="AlphaFoldDB" id="A0A086KL01"/>
<name>A0A086KL01_TOXGO</name>
<proteinExistence type="predicted"/>
<keyword evidence="1" id="KW-0378">Hydrolase</keyword>
<gene>
    <name evidence="1" type="ORF">TGP89_419200</name>
</gene>